<organism evidence="2 3">
    <name type="scientific">Rhipicephalus microplus</name>
    <name type="common">Cattle tick</name>
    <name type="synonym">Boophilus microplus</name>
    <dbReference type="NCBI Taxonomy" id="6941"/>
    <lineage>
        <taxon>Eukaryota</taxon>
        <taxon>Metazoa</taxon>
        <taxon>Ecdysozoa</taxon>
        <taxon>Arthropoda</taxon>
        <taxon>Chelicerata</taxon>
        <taxon>Arachnida</taxon>
        <taxon>Acari</taxon>
        <taxon>Parasitiformes</taxon>
        <taxon>Ixodida</taxon>
        <taxon>Ixodoidea</taxon>
        <taxon>Ixodidae</taxon>
        <taxon>Rhipicephalinae</taxon>
        <taxon>Rhipicephalus</taxon>
        <taxon>Boophilus</taxon>
    </lineage>
</organism>
<sequence>MLNALLTFQAMVSWLSANAPVFLNPPRVPGLVLELQSWSYKLPWNPPNPPRNSVLAASRFAWQQPPASTSSVTRPERTQYTPASDAVCSGHNTACHTVLNTLLTFQVAFTVTSQVVECALRSSVLSQPDLPPGALLRSSFVPGVR</sequence>
<reference evidence="2" key="1">
    <citation type="journal article" date="2020" name="Cell">
        <title>Large-Scale Comparative Analyses of Tick Genomes Elucidate Their Genetic Diversity and Vector Capacities.</title>
        <authorList>
            <consortium name="Tick Genome and Microbiome Consortium (TIGMIC)"/>
            <person name="Jia N."/>
            <person name="Wang J."/>
            <person name="Shi W."/>
            <person name="Du L."/>
            <person name="Sun Y."/>
            <person name="Zhan W."/>
            <person name="Jiang J.F."/>
            <person name="Wang Q."/>
            <person name="Zhang B."/>
            <person name="Ji P."/>
            <person name="Bell-Sakyi L."/>
            <person name="Cui X.M."/>
            <person name="Yuan T.T."/>
            <person name="Jiang B.G."/>
            <person name="Yang W.F."/>
            <person name="Lam T.T."/>
            <person name="Chang Q.C."/>
            <person name="Ding S.J."/>
            <person name="Wang X.J."/>
            <person name="Zhu J.G."/>
            <person name="Ruan X.D."/>
            <person name="Zhao L."/>
            <person name="Wei J.T."/>
            <person name="Ye R.Z."/>
            <person name="Que T.C."/>
            <person name="Du C.H."/>
            <person name="Zhou Y.H."/>
            <person name="Cheng J.X."/>
            <person name="Dai P.F."/>
            <person name="Guo W.B."/>
            <person name="Han X.H."/>
            <person name="Huang E.J."/>
            <person name="Li L.F."/>
            <person name="Wei W."/>
            <person name="Gao Y.C."/>
            <person name="Liu J.Z."/>
            <person name="Shao H.Z."/>
            <person name="Wang X."/>
            <person name="Wang C.C."/>
            <person name="Yang T.C."/>
            <person name="Huo Q.B."/>
            <person name="Li W."/>
            <person name="Chen H.Y."/>
            <person name="Chen S.E."/>
            <person name="Zhou L.G."/>
            <person name="Ni X.B."/>
            <person name="Tian J.H."/>
            <person name="Sheng Y."/>
            <person name="Liu T."/>
            <person name="Pan Y.S."/>
            <person name="Xia L.Y."/>
            <person name="Li J."/>
            <person name="Zhao F."/>
            <person name="Cao W.C."/>
        </authorList>
    </citation>
    <scope>NUCLEOTIDE SEQUENCE</scope>
    <source>
        <strain evidence="2">Rmic-2018</strain>
    </source>
</reference>
<evidence type="ECO:0000313" key="2">
    <source>
        <dbReference type="EMBL" id="KAH8035420.1"/>
    </source>
</evidence>
<comment type="caution">
    <text evidence="2">The sequence shown here is derived from an EMBL/GenBank/DDBJ whole genome shotgun (WGS) entry which is preliminary data.</text>
</comment>
<protein>
    <recommendedName>
        <fullName evidence="4">Secreted protein</fullName>
    </recommendedName>
</protein>
<keyword evidence="3" id="KW-1185">Reference proteome</keyword>
<dbReference type="EMBL" id="JABSTU010000003">
    <property type="protein sequence ID" value="KAH8035420.1"/>
    <property type="molecule type" value="Genomic_DNA"/>
</dbReference>
<feature type="chain" id="PRO_5039930121" description="Secreted protein" evidence="1">
    <location>
        <begin position="18"/>
        <end position="145"/>
    </location>
</feature>
<proteinExistence type="predicted"/>
<accession>A0A9J6EMP3</accession>
<evidence type="ECO:0000313" key="3">
    <source>
        <dbReference type="Proteomes" id="UP000821866"/>
    </source>
</evidence>
<feature type="signal peptide" evidence="1">
    <location>
        <begin position="1"/>
        <end position="17"/>
    </location>
</feature>
<evidence type="ECO:0008006" key="4">
    <source>
        <dbReference type="Google" id="ProtNLM"/>
    </source>
</evidence>
<dbReference type="Proteomes" id="UP000821866">
    <property type="component" value="Chromosome 11"/>
</dbReference>
<evidence type="ECO:0000256" key="1">
    <source>
        <dbReference type="SAM" id="SignalP"/>
    </source>
</evidence>
<gene>
    <name evidence="2" type="ORF">HPB51_005144</name>
</gene>
<dbReference type="VEuPathDB" id="VectorBase:LOC119185098"/>
<dbReference type="AlphaFoldDB" id="A0A9J6EMP3"/>
<keyword evidence="1" id="KW-0732">Signal</keyword>
<reference evidence="2" key="2">
    <citation type="submission" date="2021-09" db="EMBL/GenBank/DDBJ databases">
        <authorList>
            <person name="Jia N."/>
            <person name="Wang J."/>
            <person name="Shi W."/>
            <person name="Du L."/>
            <person name="Sun Y."/>
            <person name="Zhan W."/>
            <person name="Jiang J."/>
            <person name="Wang Q."/>
            <person name="Zhang B."/>
            <person name="Ji P."/>
            <person name="Sakyi L.B."/>
            <person name="Cui X."/>
            <person name="Yuan T."/>
            <person name="Jiang B."/>
            <person name="Yang W."/>
            <person name="Lam T.T.-Y."/>
            <person name="Chang Q."/>
            <person name="Ding S."/>
            <person name="Wang X."/>
            <person name="Zhu J."/>
            <person name="Ruan X."/>
            <person name="Zhao L."/>
            <person name="Wei J."/>
            <person name="Que T."/>
            <person name="Du C."/>
            <person name="Cheng J."/>
            <person name="Dai P."/>
            <person name="Han X."/>
            <person name="Huang E."/>
            <person name="Gao Y."/>
            <person name="Liu J."/>
            <person name="Shao H."/>
            <person name="Ye R."/>
            <person name="Li L."/>
            <person name="Wei W."/>
            <person name="Wang X."/>
            <person name="Wang C."/>
            <person name="Huo Q."/>
            <person name="Li W."/>
            <person name="Guo W."/>
            <person name="Chen H."/>
            <person name="Chen S."/>
            <person name="Zhou L."/>
            <person name="Zhou L."/>
            <person name="Ni X."/>
            <person name="Tian J."/>
            <person name="Zhou Y."/>
            <person name="Sheng Y."/>
            <person name="Liu T."/>
            <person name="Pan Y."/>
            <person name="Xia L."/>
            <person name="Li J."/>
            <person name="Zhao F."/>
            <person name="Cao W."/>
        </authorList>
    </citation>
    <scope>NUCLEOTIDE SEQUENCE</scope>
    <source>
        <strain evidence="2">Rmic-2018</strain>
        <tissue evidence="2">Larvae</tissue>
    </source>
</reference>
<name>A0A9J6EMP3_RHIMP</name>